<dbReference type="AlphaFoldDB" id="A0A8F5GXL4"/>
<evidence type="ECO:0000313" key="2">
    <source>
        <dbReference type="EMBL" id="QXJ32597.1"/>
    </source>
</evidence>
<evidence type="ECO:0000259" key="1">
    <source>
        <dbReference type="Pfam" id="PF03070"/>
    </source>
</evidence>
<dbReference type="Gene3D" id="1.20.910.10">
    <property type="entry name" value="Heme oxygenase-like"/>
    <property type="match status" value="1"/>
</dbReference>
<evidence type="ECO:0000313" key="3">
    <source>
        <dbReference type="Proteomes" id="UP000693941"/>
    </source>
</evidence>
<reference evidence="2" key="1">
    <citation type="journal article" date="2021" name="Environ. Microbiol.">
        <title>New insights into the diversity and evolution of the archaeal mobilome from three complete genomes of Saccharolobus shibatae.</title>
        <authorList>
            <person name="Medvedeva S."/>
            <person name="Brandt D."/>
            <person name="Cvirkaite-Krupovic V."/>
            <person name="Liu Y."/>
            <person name="Severinov K."/>
            <person name="Ishino S."/>
            <person name="Ishino Y."/>
            <person name="Prangishvili D."/>
            <person name="Kalinowski J."/>
            <person name="Krupovic M."/>
        </authorList>
    </citation>
    <scope>NUCLEOTIDE SEQUENCE</scope>
    <source>
        <strain evidence="2">BEU9</strain>
    </source>
</reference>
<proteinExistence type="predicted"/>
<name>A0A8F5GXL4_9CREN</name>
<feature type="domain" description="Thiaminase-2/PQQC" evidence="1">
    <location>
        <begin position="11"/>
        <end position="205"/>
    </location>
</feature>
<dbReference type="Proteomes" id="UP000693941">
    <property type="component" value="Chromosome"/>
</dbReference>
<gene>
    <name evidence="2" type="ORF">J5U21_02248</name>
</gene>
<dbReference type="SUPFAM" id="SSF48613">
    <property type="entry name" value="Heme oxygenase-like"/>
    <property type="match status" value="1"/>
</dbReference>
<accession>A0A8F5GXL4</accession>
<dbReference type="InterPro" id="IPR016084">
    <property type="entry name" value="Haem_Oase-like_multi-hlx"/>
</dbReference>
<organism evidence="2 3">
    <name type="scientific">Saccharolobus shibatae</name>
    <dbReference type="NCBI Taxonomy" id="2286"/>
    <lineage>
        <taxon>Archaea</taxon>
        <taxon>Thermoproteota</taxon>
        <taxon>Thermoprotei</taxon>
        <taxon>Sulfolobales</taxon>
        <taxon>Sulfolobaceae</taxon>
        <taxon>Saccharolobus</taxon>
    </lineage>
</organism>
<dbReference type="EMBL" id="CP077715">
    <property type="protein sequence ID" value="QXJ32597.1"/>
    <property type="molecule type" value="Genomic_DNA"/>
</dbReference>
<sequence>MIMSILEQIRKELEGLNEQIINHPLLKEKVLRKEVVNSFVVNQWYIVNHDLRSLAIGLSKSTNMEELDIFKILVDGDYAALKELVKLLKELGIEVKDPLLYNLSPQAISYTHYLSWLANYAKPSEFLFAGIVNLPVWANVVTRFGDMIKERFGIRETGFFDAFRGSYKELENRIVKLIEGNQVDRLRRIAYTIQYYEKSFWDSIYVVHQQ</sequence>
<dbReference type="InterPro" id="IPR004305">
    <property type="entry name" value="Thiaminase-2/PQQC"/>
</dbReference>
<protein>
    <recommendedName>
        <fullName evidence="1">Thiaminase-2/PQQC domain-containing protein</fullName>
    </recommendedName>
</protein>
<dbReference type="Pfam" id="PF03070">
    <property type="entry name" value="TENA_THI-4"/>
    <property type="match status" value="1"/>
</dbReference>